<dbReference type="AlphaFoldDB" id="A0A2B4RR61"/>
<dbReference type="Proteomes" id="UP000225706">
    <property type="component" value="Unassembled WGS sequence"/>
</dbReference>
<sequence length="510" mass="58717">MAFFKKTREMIVIAYAVKLLTDEEFLFLYEANKPVNLELPYYEYEEFSLEENISEAECKAEFRFERGDIERLADVLQLPPTFECPQGSVCDRIEGLCILLRRLAYPFRYSDMVSRFARPVPVLCMISNIVLNYIYDLHHWRITAWNQAILNPLALQEYADAVSDEGATLNNCFGFVDGTVRPICRPGENQRMVYNGHKRVHALKFQAVALPNDLIGQLFGPGEGKKHDAAMLADSDLLTTLEQYAVSPTGQAMCIYGDPAYPLRVNLMAPFRASRREVGRARLWEEIASNLSAVSEPRFSVSLRSVRDRVNLVLIKKHKRKDAEESKASGIAVDKPSEFDAAIEEICEKAEAAERDQQMISVEKKASAEKEKKQVEDIRAKALEKVGETRKRVVGDEVSEEPEKKEKRTRRSGAETMVYLREKSEKEFKIRQEELELKKKEQCAQAKRQEEMTQQLIHQQEQQRTMFANLQQQQHQQLQQLSQMQMTIMQQQQQQNQALVAVLQELAKKQ</sequence>
<accession>A0A2B4RR61</accession>
<proteinExistence type="predicted"/>
<dbReference type="PANTHER" id="PTHR34615">
    <property type="entry name" value="PX DOMAIN-CONTAINING PROTEIN"/>
    <property type="match status" value="1"/>
</dbReference>
<comment type="caution">
    <text evidence="5">The sequence shown here is derived from an EMBL/GenBank/DDBJ whole genome shotgun (WGS) entry which is preliminary data.</text>
</comment>
<dbReference type="OrthoDB" id="5945618at2759"/>
<name>A0A2B4RR61_STYPI</name>
<evidence type="ECO:0000259" key="4">
    <source>
        <dbReference type="Pfam" id="PF13359"/>
    </source>
</evidence>
<feature type="domain" description="DDE Tnp4" evidence="4">
    <location>
        <begin position="176"/>
        <end position="279"/>
    </location>
</feature>
<keyword evidence="2" id="KW-0479">Metal-binding</keyword>
<evidence type="ECO:0000313" key="5">
    <source>
        <dbReference type="EMBL" id="PFX19656.1"/>
    </source>
</evidence>
<evidence type="ECO:0000256" key="3">
    <source>
        <dbReference type="SAM" id="Coils"/>
    </source>
</evidence>
<evidence type="ECO:0000256" key="2">
    <source>
        <dbReference type="ARBA" id="ARBA00022723"/>
    </source>
</evidence>
<evidence type="ECO:0000313" key="6">
    <source>
        <dbReference type="Proteomes" id="UP000225706"/>
    </source>
</evidence>
<keyword evidence="6" id="KW-1185">Reference proteome</keyword>
<dbReference type="InterPro" id="IPR027806">
    <property type="entry name" value="HARBI1_dom"/>
</dbReference>
<feature type="coiled-coil region" evidence="3">
    <location>
        <begin position="421"/>
        <end position="463"/>
    </location>
</feature>
<gene>
    <name evidence="5" type="ORF">AWC38_SpisGene15941</name>
</gene>
<reference evidence="6" key="1">
    <citation type="journal article" date="2017" name="bioRxiv">
        <title>Comparative analysis of the genomes of Stylophora pistillata and Acropora digitifera provides evidence for extensive differences between species of corals.</title>
        <authorList>
            <person name="Voolstra C.R."/>
            <person name="Li Y."/>
            <person name="Liew Y.J."/>
            <person name="Baumgarten S."/>
            <person name="Zoccola D."/>
            <person name="Flot J.-F."/>
            <person name="Tambutte S."/>
            <person name="Allemand D."/>
            <person name="Aranda M."/>
        </authorList>
    </citation>
    <scope>NUCLEOTIDE SEQUENCE [LARGE SCALE GENOMIC DNA]</scope>
</reference>
<dbReference type="Pfam" id="PF13359">
    <property type="entry name" value="DDE_Tnp_4"/>
    <property type="match status" value="1"/>
</dbReference>
<organism evidence="5 6">
    <name type="scientific">Stylophora pistillata</name>
    <name type="common">Smooth cauliflower coral</name>
    <dbReference type="NCBI Taxonomy" id="50429"/>
    <lineage>
        <taxon>Eukaryota</taxon>
        <taxon>Metazoa</taxon>
        <taxon>Cnidaria</taxon>
        <taxon>Anthozoa</taxon>
        <taxon>Hexacorallia</taxon>
        <taxon>Scleractinia</taxon>
        <taxon>Astrocoeniina</taxon>
        <taxon>Pocilloporidae</taxon>
        <taxon>Stylophora</taxon>
    </lineage>
</organism>
<dbReference type="PANTHER" id="PTHR34615:SF1">
    <property type="entry name" value="PX DOMAIN-CONTAINING PROTEIN"/>
    <property type="match status" value="1"/>
</dbReference>
<dbReference type="GO" id="GO:0046872">
    <property type="term" value="F:metal ion binding"/>
    <property type="evidence" value="ECO:0007669"/>
    <property type="project" value="UniProtKB-KW"/>
</dbReference>
<protein>
    <recommendedName>
        <fullName evidence="4">DDE Tnp4 domain-containing protein</fullName>
    </recommendedName>
</protein>
<dbReference type="EMBL" id="LSMT01000350">
    <property type="protein sequence ID" value="PFX19656.1"/>
    <property type="molecule type" value="Genomic_DNA"/>
</dbReference>
<dbReference type="STRING" id="50429.A0A2B4RR61"/>
<keyword evidence="3" id="KW-0175">Coiled coil</keyword>
<evidence type="ECO:0000256" key="1">
    <source>
        <dbReference type="ARBA" id="ARBA00001968"/>
    </source>
</evidence>
<comment type="cofactor">
    <cofactor evidence="1">
        <name>a divalent metal cation</name>
        <dbReference type="ChEBI" id="CHEBI:60240"/>
    </cofactor>
</comment>